<feature type="compositionally biased region" description="Low complexity" evidence="7">
    <location>
        <begin position="1094"/>
        <end position="1125"/>
    </location>
</feature>
<dbReference type="Pfam" id="PF12371">
    <property type="entry name" value="TMEM131_like_N"/>
    <property type="match status" value="1"/>
</dbReference>
<evidence type="ECO:0000256" key="4">
    <source>
        <dbReference type="ARBA" id="ARBA00022729"/>
    </source>
</evidence>
<dbReference type="PANTHER" id="PTHR22050">
    <property type="entry name" value="RW1 PROTEIN HOMOLOG"/>
    <property type="match status" value="1"/>
</dbReference>
<evidence type="ECO:0000256" key="8">
    <source>
        <dbReference type="SAM" id="Phobius"/>
    </source>
</evidence>
<gene>
    <name evidence="13" type="primary">LOC113869814</name>
</gene>
<feature type="transmembrane region" description="Helical" evidence="8">
    <location>
        <begin position="904"/>
        <end position="921"/>
    </location>
</feature>
<feature type="domain" description="DUF7579" evidence="10">
    <location>
        <begin position="483"/>
        <end position="601"/>
    </location>
</feature>
<sequence>MEPKTLIINPLSVFRHRGMVHLDKPFTCYVVLSSVLVWLIGYGLCSLNGIRNPPDYDGCASFGKNYNLGSSDITVSDARLGYGFPTAHKHFENVCPNGHSFCFPSMLSGFSRKEKIMDETSLGESSSQYNSPFCVELAQDNRQTSNRSWSSDYGVFMLLNGGAVSCSLNTGDGVNEIPPLQTEVGCKDDISSCGGSSLKQKTAHSLSKNSEMPKSNSFDGSVSPNIRIAPTVLDWGQKYLYSSSVAFVTVTNTCNDSILHLYEPFSTDLQFYPCNFSEVSLRPGESALICFVFFPKCMGLSSASLILQTSSGGFIVEAKGYATESPFRIQPLSSMQISPGGRLSKNFSLFNPFDETLFVEQITAWVSVSLGHSSVETEAICSVNDFQVFDARPFPTIKDRLVVKSNQFGSPIVAIRPHRNWVIGPHISETLMEMDITVGFEGKVFGAFCLHLLRSSQDASDTIMVPIEAEVDIHSAHDTVGTFVSATLDGLATCDSGEIAITISLRNDGPYVLSFLKVIEASDTQLFHIKYKEGLLLFPGAVTQVGIIYCNHLLKDLHDLAPTISSLREKCKLLILTNDSVSPLIEIPCEDILYICFEHQRLTSIEVEGNSEHIQSDNIRVGNMGGSIHLRPPVKVLETTDVDELILTNWKSQGTTGGLSVLEDREVLFPMIQVGSYVSRWITVKNPSQHPVIMQLILNSGEIIDECRGLDDLLHSPSCNLVLDVGATPTKYGFSVPESALTEAYVHPYDRVTLGPIIFYPSSRCGWTGSALIRNNLSGVEWIPLRGHGGLLSLVLLESSEHVHSIDFDLKMPNPLNLSLPYTLFHMKEMTSACSQHLVKELYAKNTGDLPLEVKSIRVSGKECGLDGFKILSCRGFSLEPGESSKLTISYQSDFSAAVVHRDLELNLATGIFLLPVKASFPYDMLSNCKRLMYWMRLKKSLLGFLLVASVLFLIFCFIFSQTTALGFLDFSYKSDDNLVHATIKSAGETSFLHHNQGKTELSVSNKMSHLMDASSGSSSYGQGNLSELGVSQHSMQTSENHQQTSHAVDTQNDRELSSTAVLSSDPIKVSQLSNLTVKTSKEKGRRKKRKSLGAKLAALSEVSSSQSGNSTPSSPLSPTVTATPKCNWPSSPDVEQPLEALRSTTHGTALHSDNGQASANTAEANILKPAITQKCGSNKSSTRPHSASRSATSLPVQIPCATSPFPASTSPSPLVSKSNVNLHARAPGSKLHNQTVQAQEAGLANEYTYDIWGDHFSGLHLLVPKNVTSMKSSPAENNFDSFFVRGPQTLMTNSQEA</sequence>
<dbReference type="RefSeq" id="XP_027362100.1">
    <property type="nucleotide sequence ID" value="XM_027506299.1"/>
</dbReference>
<keyword evidence="4" id="KW-0732">Signal</keyword>
<evidence type="ECO:0000256" key="2">
    <source>
        <dbReference type="ARBA" id="ARBA00006682"/>
    </source>
</evidence>
<reference evidence="12" key="1">
    <citation type="journal article" date="2019" name="Toxins">
        <title>Detection of Abrin-Like and Prepropulchellin-Like Toxin Genes and Transcripts Using Whole Genome Sequencing and Full-Length Transcript Sequencing of Abrus precatorius.</title>
        <authorList>
            <person name="Hovde B.T."/>
            <person name="Daligault H.E."/>
            <person name="Hanschen E.R."/>
            <person name="Kunde Y.A."/>
            <person name="Johnson M.B."/>
            <person name="Starkenburg S.R."/>
            <person name="Johnson S.L."/>
        </authorList>
    </citation>
    <scope>NUCLEOTIDE SEQUENCE [LARGE SCALE GENOMIC DNA]</scope>
</reference>
<feature type="region of interest" description="Disordered" evidence="7">
    <location>
        <begin position="1076"/>
        <end position="1136"/>
    </location>
</feature>
<feature type="region of interest" description="Disordered" evidence="7">
    <location>
        <begin position="1171"/>
        <end position="1195"/>
    </location>
</feature>
<evidence type="ECO:0000313" key="13">
    <source>
        <dbReference type="RefSeq" id="XP_027362100.1"/>
    </source>
</evidence>
<dbReference type="OrthoDB" id="168404at2759"/>
<proteinExistence type="inferred from homology"/>
<feature type="compositionally biased region" description="Basic residues" evidence="7">
    <location>
        <begin position="1084"/>
        <end position="1093"/>
    </location>
</feature>
<dbReference type="KEGG" id="aprc:113869814"/>
<evidence type="ECO:0000256" key="5">
    <source>
        <dbReference type="ARBA" id="ARBA00022989"/>
    </source>
</evidence>
<comment type="similarity">
    <text evidence="2">Belongs to the TMEM131 family.</text>
</comment>
<dbReference type="InterPro" id="IPR022113">
    <property type="entry name" value="TMEM131L_N"/>
</dbReference>
<feature type="domain" description="TMEM131L fifth Ig-like" evidence="11">
    <location>
        <begin position="846"/>
        <end position="911"/>
    </location>
</feature>
<dbReference type="GeneID" id="113869814"/>
<keyword evidence="3 8" id="KW-0812">Transmembrane</keyword>
<organism evidence="12 13">
    <name type="scientific">Abrus precatorius</name>
    <name type="common">Indian licorice</name>
    <name type="synonym">Glycine abrus</name>
    <dbReference type="NCBI Taxonomy" id="3816"/>
    <lineage>
        <taxon>Eukaryota</taxon>
        <taxon>Viridiplantae</taxon>
        <taxon>Streptophyta</taxon>
        <taxon>Embryophyta</taxon>
        <taxon>Tracheophyta</taxon>
        <taxon>Spermatophyta</taxon>
        <taxon>Magnoliopsida</taxon>
        <taxon>eudicotyledons</taxon>
        <taxon>Gunneridae</taxon>
        <taxon>Pentapetalae</taxon>
        <taxon>rosids</taxon>
        <taxon>fabids</taxon>
        <taxon>Fabales</taxon>
        <taxon>Fabaceae</taxon>
        <taxon>Papilionoideae</taxon>
        <taxon>50 kb inversion clade</taxon>
        <taxon>NPAAA clade</taxon>
        <taxon>indigoferoid/millettioid clade</taxon>
        <taxon>Abreae</taxon>
        <taxon>Abrus</taxon>
    </lineage>
</organism>
<dbReference type="InterPro" id="IPR055437">
    <property type="entry name" value="TMEM131L_Ig_5"/>
</dbReference>
<evidence type="ECO:0000259" key="10">
    <source>
        <dbReference type="Pfam" id="PF24474"/>
    </source>
</evidence>
<evidence type="ECO:0000256" key="6">
    <source>
        <dbReference type="ARBA" id="ARBA00023136"/>
    </source>
</evidence>
<comment type="subcellular location">
    <subcellularLocation>
        <location evidence="1">Membrane</location>
        <topology evidence="1">Single-pass type I membrane protein</topology>
    </subcellularLocation>
</comment>
<keyword evidence="6 8" id="KW-0472">Membrane</keyword>
<feature type="transmembrane region" description="Helical" evidence="8">
    <location>
        <begin position="942"/>
        <end position="961"/>
    </location>
</feature>
<evidence type="ECO:0000259" key="11">
    <source>
        <dbReference type="Pfam" id="PF24501"/>
    </source>
</evidence>
<dbReference type="GO" id="GO:0016020">
    <property type="term" value="C:membrane"/>
    <property type="evidence" value="ECO:0007669"/>
    <property type="project" value="UniProtKB-SubCell"/>
</dbReference>
<evidence type="ECO:0000259" key="9">
    <source>
        <dbReference type="Pfam" id="PF12371"/>
    </source>
</evidence>
<keyword evidence="12" id="KW-1185">Reference proteome</keyword>
<dbReference type="Proteomes" id="UP000694853">
    <property type="component" value="Unplaced"/>
</dbReference>
<dbReference type="Pfam" id="PF24501">
    <property type="entry name" value="Ig_TMEM131L_5"/>
    <property type="match status" value="1"/>
</dbReference>
<reference evidence="13" key="2">
    <citation type="submission" date="2025-08" db="UniProtKB">
        <authorList>
            <consortium name="RefSeq"/>
        </authorList>
    </citation>
    <scope>IDENTIFICATION</scope>
    <source>
        <tissue evidence="13">Young leaves</tissue>
    </source>
</reference>
<feature type="compositionally biased region" description="Polar residues" evidence="7">
    <location>
        <begin position="1032"/>
        <end position="1051"/>
    </location>
</feature>
<evidence type="ECO:0000256" key="3">
    <source>
        <dbReference type="ARBA" id="ARBA00022692"/>
    </source>
</evidence>
<name>A0A8B8M0P4_ABRPR</name>
<feature type="compositionally biased region" description="Polar residues" evidence="7">
    <location>
        <begin position="1175"/>
        <end position="1195"/>
    </location>
</feature>
<accession>A0A8B8M0P4</accession>
<feature type="region of interest" description="Disordered" evidence="7">
    <location>
        <begin position="1032"/>
        <end position="1064"/>
    </location>
</feature>
<keyword evidence="5 8" id="KW-1133">Transmembrane helix</keyword>
<evidence type="ECO:0000313" key="12">
    <source>
        <dbReference type="Proteomes" id="UP000694853"/>
    </source>
</evidence>
<dbReference type="PANTHER" id="PTHR22050:SF0">
    <property type="entry name" value="TRANSMEMBRANE PROTEIN 131 HOMOLOG"/>
    <property type="match status" value="1"/>
</dbReference>
<dbReference type="InterPro" id="IPR056001">
    <property type="entry name" value="DUF7579"/>
</dbReference>
<evidence type="ECO:0000256" key="1">
    <source>
        <dbReference type="ARBA" id="ARBA00004479"/>
    </source>
</evidence>
<dbReference type="Pfam" id="PF24474">
    <property type="entry name" value="DUF7579"/>
    <property type="match status" value="1"/>
</dbReference>
<dbReference type="InterPro" id="IPR039877">
    <property type="entry name" value="TMEM131-like"/>
</dbReference>
<protein>
    <submittedName>
        <fullName evidence="13">Uncharacterized protein LOC113869814</fullName>
    </submittedName>
</protein>
<feature type="domain" description="Transmembrane protein 131-like N-terminal" evidence="9">
    <location>
        <begin position="227"/>
        <end position="309"/>
    </location>
</feature>
<evidence type="ECO:0000256" key="7">
    <source>
        <dbReference type="SAM" id="MobiDB-lite"/>
    </source>
</evidence>